<reference evidence="2 3" key="1">
    <citation type="submission" date="2020-11" db="EMBL/GenBank/DDBJ databases">
        <title>Description of Pontivivens ytuae sp. nov. isolated from deep sea sediment of Mariana Trench.</title>
        <authorList>
            <person name="Wang Z."/>
            <person name="Sun Q.-L."/>
            <person name="Xu X.-D."/>
            <person name="Tang Y.-Z."/>
            <person name="Zhang J."/>
        </authorList>
    </citation>
    <scope>NUCLEOTIDE SEQUENCE [LARGE SCALE GENOMIC DNA]</scope>
    <source>
        <strain evidence="2 3">MT2928</strain>
    </source>
</reference>
<dbReference type="RefSeq" id="WP_196102552.1">
    <property type="nucleotide sequence ID" value="NZ_CP064942.1"/>
</dbReference>
<evidence type="ECO:0000313" key="3">
    <source>
        <dbReference type="Proteomes" id="UP000594800"/>
    </source>
</evidence>
<dbReference type="Proteomes" id="UP000594800">
    <property type="component" value="Chromosome"/>
</dbReference>
<name>A0A7S9LQA7_9RHOB</name>
<accession>A0A7S9LQA7</accession>
<protein>
    <submittedName>
        <fullName evidence="2">Uncharacterized protein</fullName>
    </submittedName>
</protein>
<feature type="region of interest" description="Disordered" evidence="1">
    <location>
        <begin position="1"/>
        <end position="21"/>
    </location>
</feature>
<evidence type="ECO:0000313" key="2">
    <source>
        <dbReference type="EMBL" id="QPH53342.1"/>
    </source>
</evidence>
<sequence>MPAHIQHDPNEHRIGPGEAWGDRDGFRSFIEARGEHAEPELLPDRDSTADWAALGYQIVKDIVTPFTRGGVTTNFTDKVFGVRKPNKPNLDYKWSRSNWRFFSYRTTTRVVEIEAVNIKLRAYVRYNGPEVLAQFRFDAGGRRSRLNSDTRITVSEPLPYKTHRAPEAWRRLGIREFPVIEVPFDIFVDEPWPSSNHHETFSLILSGYKGFGGPGVRAKINRRVART</sequence>
<dbReference type="KEGG" id="poz:I0K15_16345"/>
<evidence type="ECO:0000256" key="1">
    <source>
        <dbReference type="SAM" id="MobiDB-lite"/>
    </source>
</evidence>
<dbReference type="AlphaFoldDB" id="A0A7S9LQA7"/>
<gene>
    <name evidence="2" type="ORF">I0K15_16345</name>
</gene>
<keyword evidence="3" id="KW-1185">Reference proteome</keyword>
<organism evidence="2 3">
    <name type="scientific">Pontivivens ytuae</name>
    <dbReference type="NCBI Taxonomy" id="2789856"/>
    <lineage>
        <taxon>Bacteria</taxon>
        <taxon>Pseudomonadati</taxon>
        <taxon>Pseudomonadota</taxon>
        <taxon>Alphaproteobacteria</taxon>
        <taxon>Rhodobacterales</taxon>
        <taxon>Paracoccaceae</taxon>
        <taxon>Pontivivens</taxon>
    </lineage>
</organism>
<dbReference type="EMBL" id="CP064942">
    <property type="protein sequence ID" value="QPH53342.1"/>
    <property type="molecule type" value="Genomic_DNA"/>
</dbReference>
<proteinExistence type="predicted"/>